<sequence>MKLHTLGPVGTDSERAAQHYMSTQKLILHQSFEEILTHLDDYRGDQVLMPVAFRSNISPELNWADINYLEWAKLDIVTTFVLPLMPLILIENETYQRNIAVIHAATEGLMKRYLRANDLDNAWGPSVIFAPSKPVAMADFIHDQNRFTIISEDQFLKTTESKDPKYQVQQQLKPQMIWVVYQIK</sequence>
<organism evidence="1 2">
    <name type="scientific">Leuconostoc carnosum</name>
    <dbReference type="NCBI Taxonomy" id="1252"/>
    <lineage>
        <taxon>Bacteria</taxon>
        <taxon>Bacillati</taxon>
        <taxon>Bacillota</taxon>
        <taxon>Bacilli</taxon>
        <taxon>Lactobacillales</taxon>
        <taxon>Lactobacillaceae</taxon>
        <taxon>Leuconostoc</taxon>
    </lineage>
</organism>
<evidence type="ECO:0008006" key="3">
    <source>
        <dbReference type="Google" id="ProtNLM"/>
    </source>
</evidence>
<evidence type="ECO:0000313" key="2">
    <source>
        <dbReference type="Proteomes" id="UP000321332"/>
    </source>
</evidence>
<dbReference type="Proteomes" id="UP000321332">
    <property type="component" value="Chromosome"/>
</dbReference>
<dbReference type="OMA" id="LDNAWGP"/>
<dbReference type="AlphaFoldDB" id="A0AAE6M1E4"/>
<name>A0AAE6M1E4_LEUCA</name>
<dbReference type="GeneID" id="61186176"/>
<gene>
    <name evidence="1" type="ORF">FGL89_00385</name>
</gene>
<dbReference type="EMBL" id="CP042374">
    <property type="protein sequence ID" value="QEA32702.1"/>
    <property type="molecule type" value="Genomic_DNA"/>
</dbReference>
<evidence type="ECO:0000313" key="1">
    <source>
        <dbReference type="EMBL" id="QEA32702.1"/>
    </source>
</evidence>
<reference evidence="1 2" key="1">
    <citation type="submission" date="2019-06" db="EMBL/GenBank/DDBJ databases">
        <title>Genome analyses of bacteria isolated from kimchi.</title>
        <authorList>
            <person name="Lee S."/>
            <person name="Ahn S."/>
            <person name="Roh S."/>
        </authorList>
    </citation>
    <scope>NUCLEOTIDE SEQUENCE [LARGE SCALE GENOMIC DNA]</scope>
    <source>
        <strain evidence="1 2">CBA3620</strain>
    </source>
</reference>
<dbReference type="RefSeq" id="WP_014974431.1">
    <property type="nucleotide sequence ID" value="NZ_CP042374.1"/>
</dbReference>
<protein>
    <recommendedName>
        <fullName evidence="3">Amino acid biosynthesis protein</fullName>
    </recommendedName>
</protein>
<proteinExistence type="predicted"/>
<accession>A0AAE6M1E4</accession>